<dbReference type="Proteomes" id="UP000485058">
    <property type="component" value="Unassembled WGS sequence"/>
</dbReference>
<proteinExistence type="predicted"/>
<name>A0A699YU73_HAELA</name>
<keyword evidence="2" id="KW-1185">Reference proteome</keyword>
<evidence type="ECO:0000313" key="2">
    <source>
        <dbReference type="Proteomes" id="UP000485058"/>
    </source>
</evidence>
<dbReference type="EMBL" id="BLLF01000651">
    <property type="protein sequence ID" value="GFH13777.1"/>
    <property type="molecule type" value="Genomic_DNA"/>
</dbReference>
<organism evidence="1 2">
    <name type="scientific">Haematococcus lacustris</name>
    <name type="common">Green alga</name>
    <name type="synonym">Haematococcus pluvialis</name>
    <dbReference type="NCBI Taxonomy" id="44745"/>
    <lineage>
        <taxon>Eukaryota</taxon>
        <taxon>Viridiplantae</taxon>
        <taxon>Chlorophyta</taxon>
        <taxon>core chlorophytes</taxon>
        <taxon>Chlorophyceae</taxon>
        <taxon>CS clade</taxon>
        <taxon>Chlamydomonadales</taxon>
        <taxon>Haematococcaceae</taxon>
        <taxon>Haematococcus</taxon>
    </lineage>
</organism>
<accession>A0A699YU73</accession>
<comment type="caution">
    <text evidence="1">The sequence shown here is derived from an EMBL/GenBank/DDBJ whole genome shotgun (WGS) entry which is preliminary data.</text>
</comment>
<dbReference type="AlphaFoldDB" id="A0A699YU73"/>
<protein>
    <submittedName>
        <fullName evidence="1">Uncharacterized protein</fullName>
    </submittedName>
</protein>
<gene>
    <name evidence="1" type="ORF">HaLaN_09723</name>
</gene>
<reference evidence="1 2" key="1">
    <citation type="submission" date="2020-02" db="EMBL/GenBank/DDBJ databases">
        <title>Draft genome sequence of Haematococcus lacustris strain NIES-144.</title>
        <authorList>
            <person name="Morimoto D."/>
            <person name="Nakagawa S."/>
            <person name="Yoshida T."/>
            <person name="Sawayama S."/>
        </authorList>
    </citation>
    <scope>NUCLEOTIDE SEQUENCE [LARGE SCALE GENOMIC DNA]</scope>
    <source>
        <strain evidence="1 2">NIES-144</strain>
    </source>
</reference>
<sequence>MSHTLQALVKEARSQVLAAEDAPEAELKGITDLALQEGAKEQAAMKQQLESRQAALDDLIDQFAKAALLAAEKGEVQRPSERRALQLQHTVGFGQVGEGPGPGAVRGGVRGSWLAGWGGEGGCYADVVPRLLRRLLARLPNHKTQPTPCPPTRLLTCPPACLGSMCTRPVVGKDGPNAWKQMCSWTDLGKEELFLNDSRFDLYLPCGNAHLPAPPVRLGW</sequence>
<evidence type="ECO:0000313" key="1">
    <source>
        <dbReference type="EMBL" id="GFH13777.1"/>
    </source>
</evidence>